<name>A0AAV2ABM1_9ARAC</name>
<accession>A0AAV2ABM1</accession>
<evidence type="ECO:0000313" key="1">
    <source>
        <dbReference type="EMBL" id="CAL1281394.1"/>
    </source>
</evidence>
<proteinExistence type="predicted"/>
<reference evidence="1 2" key="1">
    <citation type="submission" date="2024-04" db="EMBL/GenBank/DDBJ databases">
        <authorList>
            <person name="Rising A."/>
            <person name="Reimegard J."/>
            <person name="Sonavane S."/>
            <person name="Akerstrom W."/>
            <person name="Nylinder S."/>
            <person name="Hedman E."/>
            <person name="Kallberg Y."/>
        </authorList>
    </citation>
    <scope>NUCLEOTIDE SEQUENCE [LARGE SCALE GENOMIC DNA]</scope>
</reference>
<evidence type="ECO:0000313" key="2">
    <source>
        <dbReference type="Proteomes" id="UP001497382"/>
    </source>
</evidence>
<protein>
    <submittedName>
        <fullName evidence="1">Uncharacterized protein</fullName>
    </submittedName>
</protein>
<keyword evidence="2" id="KW-1185">Reference proteome</keyword>
<sequence>MSILPKVLFSF</sequence>
<comment type="caution">
    <text evidence="1">The sequence shown here is derived from an EMBL/GenBank/DDBJ whole genome shotgun (WGS) entry which is preliminary data.</text>
</comment>
<organism evidence="1 2">
    <name type="scientific">Larinioides sclopetarius</name>
    <dbReference type="NCBI Taxonomy" id="280406"/>
    <lineage>
        <taxon>Eukaryota</taxon>
        <taxon>Metazoa</taxon>
        <taxon>Ecdysozoa</taxon>
        <taxon>Arthropoda</taxon>
        <taxon>Chelicerata</taxon>
        <taxon>Arachnida</taxon>
        <taxon>Araneae</taxon>
        <taxon>Araneomorphae</taxon>
        <taxon>Entelegynae</taxon>
        <taxon>Araneoidea</taxon>
        <taxon>Araneidae</taxon>
        <taxon>Larinioides</taxon>
    </lineage>
</organism>
<dbReference type="EMBL" id="CAXIEN010000142">
    <property type="protein sequence ID" value="CAL1281394.1"/>
    <property type="molecule type" value="Genomic_DNA"/>
</dbReference>
<gene>
    <name evidence="1" type="ORF">LARSCL_LOCUS11536</name>
</gene>
<dbReference type="Proteomes" id="UP001497382">
    <property type="component" value="Unassembled WGS sequence"/>
</dbReference>